<dbReference type="AlphaFoldDB" id="A0A9P0EF37"/>
<gene>
    <name evidence="2" type="ORF">CSOL1703_00016289</name>
</gene>
<dbReference type="OrthoDB" id="2537432at2759"/>
<protein>
    <submittedName>
        <fullName evidence="2">Uncharacterized protein</fullName>
    </submittedName>
</protein>
<dbReference type="InterPro" id="IPR053203">
    <property type="entry name" value="Cisplatin_resist-associated"/>
</dbReference>
<accession>A0A9P0EF37</accession>
<dbReference type="Pfam" id="PF12223">
    <property type="entry name" value="DUF3602"/>
    <property type="match status" value="1"/>
</dbReference>
<feature type="region of interest" description="Disordered" evidence="1">
    <location>
        <begin position="1"/>
        <end position="120"/>
    </location>
</feature>
<name>A0A9P0EF37_9HYPO</name>
<evidence type="ECO:0000313" key="2">
    <source>
        <dbReference type="EMBL" id="CAH0048037.1"/>
    </source>
</evidence>
<proteinExistence type="predicted"/>
<feature type="compositionally biased region" description="Basic and acidic residues" evidence="1">
    <location>
        <begin position="18"/>
        <end position="36"/>
    </location>
</feature>
<reference evidence="3" key="1">
    <citation type="submission" date="2019-06" db="EMBL/GenBank/DDBJ databases">
        <authorList>
            <person name="Broberg M."/>
        </authorList>
    </citation>
    <scope>NUCLEOTIDE SEQUENCE [LARGE SCALE GENOMIC DNA]</scope>
</reference>
<evidence type="ECO:0000256" key="1">
    <source>
        <dbReference type="SAM" id="MobiDB-lite"/>
    </source>
</evidence>
<dbReference type="PANTHER" id="PTHR34693:SF3">
    <property type="match status" value="1"/>
</dbReference>
<dbReference type="EMBL" id="CABFOC020000034">
    <property type="protein sequence ID" value="CAH0048037.1"/>
    <property type="molecule type" value="Genomic_DNA"/>
</dbReference>
<comment type="caution">
    <text evidence="2">The sequence shown here is derived from an EMBL/GenBank/DDBJ whole genome shotgun (WGS) entry which is preliminary data.</text>
</comment>
<sequence length="131" mass="13449">MSTEVSHGRGGAGNFNADDTKYEDGSIVRVGDEGSHGDGAYSAGRGGAGNIGDAGVKTAERKDGEIIPEAATRNSININHHTGRGGAGNEQHAESEETATPAEKPTSIGTPTSPRSLADKLKDKIFGAFQK</sequence>
<organism evidence="2 3">
    <name type="scientific">Clonostachys solani</name>
    <dbReference type="NCBI Taxonomy" id="160281"/>
    <lineage>
        <taxon>Eukaryota</taxon>
        <taxon>Fungi</taxon>
        <taxon>Dikarya</taxon>
        <taxon>Ascomycota</taxon>
        <taxon>Pezizomycotina</taxon>
        <taxon>Sordariomycetes</taxon>
        <taxon>Hypocreomycetidae</taxon>
        <taxon>Hypocreales</taxon>
        <taxon>Bionectriaceae</taxon>
        <taxon>Clonostachys</taxon>
    </lineage>
</organism>
<keyword evidence="3" id="KW-1185">Reference proteome</keyword>
<dbReference type="InterPro" id="IPR022024">
    <property type="entry name" value="DUF3602"/>
</dbReference>
<dbReference type="Proteomes" id="UP000775872">
    <property type="component" value="Unassembled WGS sequence"/>
</dbReference>
<dbReference type="PANTHER" id="PTHR34693">
    <property type="entry name" value="PROTEIN PAR32"/>
    <property type="match status" value="1"/>
</dbReference>
<reference evidence="2 3" key="2">
    <citation type="submission" date="2021-10" db="EMBL/GenBank/DDBJ databases">
        <authorList>
            <person name="Piombo E."/>
        </authorList>
    </citation>
    <scope>NUCLEOTIDE SEQUENCE [LARGE SCALE GENOMIC DNA]</scope>
</reference>
<evidence type="ECO:0000313" key="3">
    <source>
        <dbReference type="Proteomes" id="UP000775872"/>
    </source>
</evidence>